<reference evidence="1" key="1">
    <citation type="submission" date="2020-03" db="EMBL/GenBank/DDBJ databases">
        <title>Hybrid Assembly of Korean Phytophthora infestans isolates.</title>
        <authorList>
            <person name="Prokchorchik M."/>
            <person name="Lee Y."/>
            <person name="Seo J."/>
            <person name="Cho J.-H."/>
            <person name="Park Y.-E."/>
            <person name="Jang D.-C."/>
            <person name="Im J.-S."/>
            <person name="Choi J.-G."/>
            <person name="Park H.-J."/>
            <person name="Lee G.-B."/>
            <person name="Lee Y.-G."/>
            <person name="Hong S.-Y."/>
            <person name="Cho K."/>
            <person name="Sohn K.H."/>
        </authorList>
    </citation>
    <scope>NUCLEOTIDE SEQUENCE</scope>
    <source>
        <strain evidence="1">KR_2_A2</strain>
    </source>
</reference>
<gene>
    <name evidence="1" type="ORF">GN958_ATG17283</name>
</gene>
<sequence length="62" mass="6997">MEAQLIASLVQFVDRVDYGPHKDALQKIKPQVPYSKNIYVLGAFSWTRVTNSSASTGDRWLV</sequence>
<dbReference type="AlphaFoldDB" id="A0A8S9TXQ1"/>
<organism evidence="1 2">
    <name type="scientific">Phytophthora infestans</name>
    <name type="common">Potato late blight agent</name>
    <name type="synonym">Botrytis infestans</name>
    <dbReference type="NCBI Taxonomy" id="4787"/>
    <lineage>
        <taxon>Eukaryota</taxon>
        <taxon>Sar</taxon>
        <taxon>Stramenopiles</taxon>
        <taxon>Oomycota</taxon>
        <taxon>Peronosporomycetes</taxon>
        <taxon>Peronosporales</taxon>
        <taxon>Peronosporaceae</taxon>
        <taxon>Phytophthora</taxon>
    </lineage>
</organism>
<evidence type="ECO:0000313" key="1">
    <source>
        <dbReference type="EMBL" id="KAF4133521.1"/>
    </source>
</evidence>
<dbReference type="EMBL" id="JAACNO010002366">
    <property type="protein sequence ID" value="KAF4133521.1"/>
    <property type="molecule type" value="Genomic_DNA"/>
</dbReference>
<protein>
    <submittedName>
        <fullName evidence="1">Uncharacterized protein</fullName>
    </submittedName>
</protein>
<proteinExistence type="predicted"/>
<dbReference type="Proteomes" id="UP000704712">
    <property type="component" value="Unassembled WGS sequence"/>
</dbReference>
<comment type="caution">
    <text evidence="1">The sequence shown here is derived from an EMBL/GenBank/DDBJ whole genome shotgun (WGS) entry which is preliminary data.</text>
</comment>
<evidence type="ECO:0000313" key="2">
    <source>
        <dbReference type="Proteomes" id="UP000704712"/>
    </source>
</evidence>
<name>A0A8S9TXQ1_PHYIN</name>
<accession>A0A8S9TXQ1</accession>